<dbReference type="EMBL" id="AVOT02045137">
    <property type="protein sequence ID" value="MBW0540485.1"/>
    <property type="molecule type" value="Genomic_DNA"/>
</dbReference>
<dbReference type="Proteomes" id="UP000765509">
    <property type="component" value="Unassembled WGS sequence"/>
</dbReference>
<sequence length="107" mass="11617">MEDARAAPHSPRSVSTNFDVSSEPELIEGNILTAEPLPSGIHRHISVPIQRLVQSRKRRGVGNMPKPLAGGHELLLTHQECSGSGGDHRTLRSMEPIVLKGKGKNNK</sequence>
<dbReference type="AlphaFoldDB" id="A0A9Q3FMS7"/>
<evidence type="ECO:0000313" key="2">
    <source>
        <dbReference type="EMBL" id="MBW0540485.1"/>
    </source>
</evidence>
<name>A0A9Q3FMS7_9BASI</name>
<organism evidence="2 3">
    <name type="scientific">Austropuccinia psidii MF-1</name>
    <dbReference type="NCBI Taxonomy" id="1389203"/>
    <lineage>
        <taxon>Eukaryota</taxon>
        <taxon>Fungi</taxon>
        <taxon>Dikarya</taxon>
        <taxon>Basidiomycota</taxon>
        <taxon>Pucciniomycotina</taxon>
        <taxon>Pucciniomycetes</taxon>
        <taxon>Pucciniales</taxon>
        <taxon>Sphaerophragmiaceae</taxon>
        <taxon>Austropuccinia</taxon>
    </lineage>
</organism>
<evidence type="ECO:0000256" key="1">
    <source>
        <dbReference type="SAM" id="MobiDB-lite"/>
    </source>
</evidence>
<comment type="caution">
    <text evidence="2">The sequence shown here is derived from an EMBL/GenBank/DDBJ whole genome shotgun (WGS) entry which is preliminary data.</text>
</comment>
<keyword evidence="3" id="KW-1185">Reference proteome</keyword>
<protein>
    <submittedName>
        <fullName evidence="2">Uncharacterized protein</fullName>
    </submittedName>
</protein>
<feature type="region of interest" description="Disordered" evidence="1">
    <location>
        <begin position="79"/>
        <end position="107"/>
    </location>
</feature>
<proteinExistence type="predicted"/>
<evidence type="ECO:0000313" key="3">
    <source>
        <dbReference type="Proteomes" id="UP000765509"/>
    </source>
</evidence>
<reference evidence="2" key="1">
    <citation type="submission" date="2021-03" db="EMBL/GenBank/DDBJ databases">
        <title>Draft genome sequence of rust myrtle Austropuccinia psidii MF-1, a brazilian biotype.</title>
        <authorList>
            <person name="Quecine M.C."/>
            <person name="Pachon D.M.R."/>
            <person name="Bonatelli M.L."/>
            <person name="Correr F.H."/>
            <person name="Franceschini L.M."/>
            <person name="Leite T.F."/>
            <person name="Margarido G.R.A."/>
            <person name="Almeida C.A."/>
            <person name="Ferrarezi J.A."/>
            <person name="Labate C.A."/>
        </authorList>
    </citation>
    <scope>NUCLEOTIDE SEQUENCE</scope>
    <source>
        <strain evidence="2">MF-1</strain>
    </source>
</reference>
<accession>A0A9Q3FMS7</accession>
<gene>
    <name evidence="2" type="ORF">O181_080200</name>
</gene>